<evidence type="ECO:0000313" key="9">
    <source>
        <dbReference type="Proteomes" id="UP000293535"/>
    </source>
</evidence>
<proteinExistence type="predicted"/>
<name>A0A482T557_HALHI</name>
<sequence>MAVFAPTTALTITLFGLAWIPVGVSGVLTATLNQRVFPTDLLGRASATKGTASGATLPLGSLVGGGVAEALGTTTTMALAASGFGFTAVYVLLRPRIRRLPAVETATPDDFDLETETH</sequence>
<keyword evidence="2" id="KW-1003">Cell membrane</keyword>
<dbReference type="SUPFAM" id="SSF103473">
    <property type="entry name" value="MFS general substrate transporter"/>
    <property type="match status" value="1"/>
</dbReference>
<evidence type="ECO:0000313" key="7">
    <source>
        <dbReference type="EMBL" id="KAA9405240.1"/>
    </source>
</evidence>
<evidence type="ECO:0000313" key="8">
    <source>
        <dbReference type="EMBL" id="RYJ07977.1"/>
    </source>
</evidence>
<organism evidence="8 9">
    <name type="scientific">Haloarcula hispanica</name>
    <dbReference type="NCBI Taxonomy" id="51589"/>
    <lineage>
        <taxon>Archaea</taxon>
        <taxon>Methanobacteriati</taxon>
        <taxon>Methanobacteriota</taxon>
        <taxon>Stenosarchaea group</taxon>
        <taxon>Halobacteria</taxon>
        <taxon>Halobacteriales</taxon>
        <taxon>Haloarculaceae</taxon>
        <taxon>Haloarcula</taxon>
    </lineage>
</organism>
<comment type="subcellular location">
    <subcellularLocation>
        <location evidence="1">Cell membrane</location>
        <topology evidence="1">Multi-pass membrane protein</topology>
    </subcellularLocation>
</comment>
<evidence type="ECO:0008006" key="11">
    <source>
        <dbReference type="Google" id="ProtNLM"/>
    </source>
</evidence>
<dbReference type="GO" id="GO:0005886">
    <property type="term" value="C:plasma membrane"/>
    <property type="evidence" value="ECO:0007669"/>
    <property type="project" value="UniProtKB-SubCell"/>
</dbReference>
<reference evidence="8 9" key="2">
    <citation type="submission" date="2018-12" db="EMBL/GenBank/DDBJ databases">
        <title>Draft genome sequence of Haloarcula hispinica strain 18.1, an halophilic archaeon isolated from Chott El Jerid of Southern Tunisia.</title>
        <authorList>
            <person name="Najjari A."/>
            <person name="Ben Dhia O."/>
            <person name="Ferjani R."/>
            <person name="Mahjoubi M."/>
            <person name="Sghaier H."/>
            <person name="Elshahed M."/>
            <person name="Ouzari H.I."/>
            <person name="Cherid A."/>
            <person name="Youssef N."/>
        </authorList>
    </citation>
    <scope>NUCLEOTIDE SEQUENCE [LARGE SCALE GENOMIC DNA]</scope>
    <source>
        <strain evidence="8 9">18.1</strain>
    </source>
</reference>
<protein>
    <recommendedName>
        <fullName evidence="11">MFS transporter</fullName>
    </recommendedName>
</protein>
<feature type="transmembrane region" description="Helical" evidence="6">
    <location>
        <begin position="70"/>
        <end position="93"/>
    </location>
</feature>
<evidence type="ECO:0000256" key="2">
    <source>
        <dbReference type="ARBA" id="ARBA00022475"/>
    </source>
</evidence>
<evidence type="ECO:0000256" key="6">
    <source>
        <dbReference type="SAM" id="Phobius"/>
    </source>
</evidence>
<dbReference type="InterPro" id="IPR036259">
    <property type="entry name" value="MFS_trans_sf"/>
</dbReference>
<evidence type="ECO:0000256" key="5">
    <source>
        <dbReference type="ARBA" id="ARBA00023136"/>
    </source>
</evidence>
<dbReference type="AlphaFoldDB" id="A0A482T557"/>
<accession>A0A482T557</accession>
<dbReference type="EMBL" id="RZIG01000004">
    <property type="protein sequence ID" value="RYJ07977.1"/>
    <property type="molecule type" value="Genomic_DNA"/>
</dbReference>
<evidence type="ECO:0000256" key="4">
    <source>
        <dbReference type="ARBA" id="ARBA00022989"/>
    </source>
</evidence>
<evidence type="ECO:0000313" key="10">
    <source>
        <dbReference type="Proteomes" id="UP000326244"/>
    </source>
</evidence>
<dbReference type="Proteomes" id="UP000293535">
    <property type="component" value="Unassembled WGS sequence"/>
</dbReference>
<dbReference type="Proteomes" id="UP000326244">
    <property type="component" value="Unassembled WGS sequence"/>
</dbReference>
<keyword evidence="3 6" id="KW-0812">Transmembrane</keyword>
<keyword evidence="4 6" id="KW-1133">Transmembrane helix</keyword>
<reference evidence="7 10" key="1">
    <citation type="submission" date="2018-11" db="EMBL/GenBank/DDBJ databases">
        <title>Genomic analysis of Haloarcula hispanica CBA1121.</title>
        <authorList>
            <person name="Kim Y.B."/>
            <person name="Roh S.W."/>
        </authorList>
    </citation>
    <scope>NUCLEOTIDE SEQUENCE [LARGE SCALE GENOMIC DNA]</scope>
    <source>
        <strain evidence="7 10">CBA1121</strain>
    </source>
</reference>
<keyword evidence="5 6" id="KW-0472">Membrane</keyword>
<dbReference type="PANTHER" id="PTHR23513">
    <property type="entry name" value="INTEGRAL MEMBRANE EFFLUX PROTEIN-RELATED"/>
    <property type="match status" value="1"/>
</dbReference>
<evidence type="ECO:0000256" key="3">
    <source>
        <dbReference type="ARBA" id="ARBA00022692"/>
    </source>
</evidence>
<dbReference type="EMBL" id="RQWK01000002">
    <property type="protein sequence ID" value="KAA9405240.1"/>
    <property type="molecule type" value="Genomic_DNA"/>
</dbReference>
<dbReference type="PANTHER" id="PTHR23513:SF6">
    <property type="entry name" value="MAJOR FACILITATOR SUPERFAMILY ASSOCIATED DOMAIN-CONTAINING PROTEIN"/>
    <property type="match status" value="1"/>
</dbReference>
<comment type="caution">
    <text evidence="8">The sequence shown here is derived from an EMBL/GenBank/DDBJ whole genome shotgun (WGS) entry which is preliminary data.</text>
</comment>
<gene>
    <name evidence="7" type="ORF">EGO51_15585</name>
    <name evidence="8" type="ORF">ELS20_17120</name>
</gene>
<evidence type="ECO:0000256" key="1">
    <source>
        <dbReference type="ARBA" id="ARBA00004651"/>
    </source>
</evidence>